<reference evidence="11" key="1">
    <citation type="submission" date="2022-06" db="EMBL/GenBank/DDBJ databases">
        <authorList>
            <consortium name="SYNGENTA / RWTH Aachen University"/>
        </authorList>
    </citation>
    <scope>NUCLEOTIDE SEQUENCE</scope>
</reference>
<dbReference type="SUPFAM" id="SSF52343">
    <property type="entry name" value="Ferredoxin reductase-like, C-terminal NADP-linked domain"/>
    <property type="match status" value="1"/>
</dbReference>
<evidence type="ECO:0000256" key="4">
    <source>
        <dbReference type="ARBA" id="ARBA00022989"/>
    </source>
</evidence>
<protein>
    <submittedName>
        <fullName evidence="11">Expressed protein</fullName>
    </submittedName>
</protein>
<evidence type="ECO:0000259" key="9">
    <source>
        <dbReference type="Pfam" id="PF01794"/>
    </source>
</evidence>
<dbReference type="GO" id="GO:0006826">
    <property type="term" value="P:iron ion transport"/>
    <property type="evidence" value="ECO:0007669"/>
    <property type="project" value="TreeGrafter"/>
</dbReference>
<dbReference type="Pfam" id="PF01794">
    <property type="entry name" value="Ferric_reduct"/>
    <property type="match status" value="1"/>
</dbReference>
<evidence type="ECO:0000313" key="12">
    <source>
        <dbReference type="Proteomes" id="UP001153365"/>
    </source>
</evidence>
<keyword evidence="7 8" id="KW-0472">Membrane</keyword>
<evidence type="ECO:0000256" key="3">
    <source>
        <dbReference type="ARBA" id="ARBA00022692"/>
    </source>
</evidence>
<dbReference type="InterPro" id="IPR039261">
    <property type="entry name" value="FNR_nucleotide-bd"/>
</dbReference>
<dbReference type="AlphaFoldDB" id="A0AAV0B4I7"/>
<evidence type="ECO:0000256" key="8">
    <source>
        <dbReference type="SAM" id="Phobius"/>
    </source>
</evidence>
<dbReference type="GO" id="GO:0005886">
    <property type="term" value="C:plasma membrane"/>
    <property type="evidence" value="ECO:0007669"/>
    <property type="project" value="TreeGrafter"/>
</dbReference>
<evidence type="ECO:0000256" key="1">
    <source>
        <dbReference type="ARBA" id="ARBA00004141"/>
    </source>
</evidence>
<proteinExistence type="predicted"/>
<comment type="subcellular location">
    <subcellularLocation>
        <location evidence="1">Membrane</location>
        <topology evidence="1">Multi-pass membrane protein</topology>
    </subcellularLocation>
</comment>
<dbReference type="EMBL" id="CALTRL010003293">
    <property type="protein sequence ID" value="CAH7680110.1"/>
    <property type="molecule type" value="Genomic_DNA"/>
</dbReference>
<evidence type="ECO:0000313" key="11">
    <source>
        <dbReference type="EMBL" id="CAH7680110.1"/>
    </source>
</evidence>
<accession>A0AAV0B4I7</accession>
<dbReference type="PANTHER" id="PTHR32361:SF9">
    <property type="entry name" value="FERRIC REDUCTASE TRANSMEMBRANE COMPONENT 3-RELATED"/>
    <property type="match status" value="1"/>
</dbReference>
<keyword evidence="3 8" id="KW-0812">Transmembrane</keyword>
<organism evidence="11 12">
    <name type="scientific">Phakopsora pachyrhizi</name>
    <name type="common">Asian soybean rust disease fungus</name>
    <dbReference type="NCBI Taxonomy" id="170000"/>
    <lineage>
        <taxon>Eukaryota</taxon>
        <taxon>Fungi</taxon>
        <taxon>Dikarya</taxon>
        <taxon>Basidiomycota</taxon>
        <taxon>Pucciniomycotina</taxon>
        <taxon>Pucciniomycetes</taxon>
        <taxon>Pucciniales</taxon>
        <taxon>Phakopsoraceae</taxon>
        <taxon>Phakopsora</taxon>
    </lineage>
</organism>
<name>A0AAV0B4I7_PHAPC</name>
<comment type="caution">
    <text evidence="11">The sequence shown here is derived from an EMBL/GenBank/DDBJ whole genome shotgun (WGS) entry which is preliminary data.</text>
</comment>
<dbReference type="InterPro" id="IPR013121">
    <property type="entry name" value="Fe_red_NAD-bd_6"/>
</dbReference>
<feature type="transmembrane region" description="Helical" evidence="8">
    <location>
        <begin position="117"/>
        <end position="138"/>
    </location>
</feature>
<keyword evidence="5" id="KW-0560">Oxidoreductase</keyword>
<evidence type="ECO:0000256" key="2">
    <source>
        <dbReference type="ARBA" id="ARBA00022448"/>
    </source>
</evidence>
<feature type="domain" description="Ferric oxidoreductase" evidence="9">
    <location>
        <begin position="55"/>
        <end position="152"/>
    </location>
</feature>
<dbReference type="GO" id="GO:0000293">
    <property type="term" value="F:ferric-chelate reductase activity"/>
    <property type="evidence" value="ECO:0007669"/>
    <property type="project" value="UniProtKB-ARBA"/>
</dbReference>
<dbReference type="Pfam" id="PF08030">
    <property type="entry name" value="NAD_binding_6"/>
    <property type="match status" value="1"/>
</dbReference>
<feature type="transmembrane region" description="Helical" evidence="8">
    <location>
        <begin position="14"/>
        <end position="39"/>
    </location>
</feature>
<dbReference type="InterPro" id="IPR013130">
    <property type="entry name" value="Fe3_Rdtase_TM_dom"/>
</dbReference>
<dbReference type="Proteomes" id="UP001153365">
    <property type="component" value="Unassembled WGS sequence"/>
</dbReference>
<dbReference type="CDD" id="cd06186">
    <property type="entry name" value="NOX_Duox_like_FAD_NADP"/>
    <property type="match status" value="1"/>
</dbReference>
<evidence type="ECO:0000256" key="5">
    <source>
        <dbReference type="ARBA" id="ARBA00023002"/>
    </source>
</evidence>
<feature type="domain" description="Ferric reductase NAD binding" evidence="10">
    <location>
        <begin position="220"/>
        <end position="356"/>
    </location>
</feature>
<dbReference type="PANTHER" id="PTHR32361">
    <property type="entry name" value="FERRIC/CUPRIC REDUCTASE TRANSMEMBRANE COMPONENT"/>
    <property type="match status" value="1"/>
</dbReference>
<dbReference type="InterPro" id="IPR051410">
    <property type="entry name" value="Ferric/Cupric_Reductase"/>
</dbReference>
<dbReference type="Gene3D" id="3.40.50.80">
    <property type="entry name" value="Nucleotide-binding domain of ferredoxin-NADP reductase (FNR) module"/>
    <property type="match status" value="1"/>
</dbReference>
<keyword evidence="12" id="KW-1185">Reference proteome</keyword>
<gene>
    <name evidence="11" type="ORF">PPACK8108_LOCUS13324</name>
</gene>
<evidence type="ECO:0000259" key="10">
    <source>
        <dbReference type="Pfam" id="PF08030"/>
    </source>
</evidence>
<evidence type="ECO:0000256" key="7">
    <source>
        <dbReference type="ARBA" id="ARBA00023136"/>
    </source>
</evidence>
<sequence length="375" mass="41704">MDKYGNEDDLNSNVAIGLLIAGFALLLIYLAGTIVAWLYGNTSDDKALFNFIRPGYIAASQIPFLFIFSMKNNPIGWIVGEGYERLNVYHRFLAVIHGVNEFGLQNERGGIKIRGSVLYGLIALIALAAVLITSFKLFRDYFYQTFMITHILGWDDSHFGSRSKQRLESSERNVTLQSIYRMADEINISQDGREKGVDSSPFRVLLEGPYGSFYEDMSQYDSVLLCSGGSGFAYCMGQLEAIVGLSVKGLRKVTKRIVVVWTLRNPELIYSFSNEIEEVVEIGTKCGIDIVVKIFFTSQDVKYPSDIVLANIGPELQACRPKLKEIVNEMIDTGNNGGLGIGICGPPGLVDHMRNVYRSLSKVQLEMAGGVSLHW</sequence>
<dbReference type="GO" id="GO:0006879">
    <property type="term" value="P:intracellular iron ion homeostasis"/>
    <property type="evidence" value="ECO:0007669"/>
    <property type="project" value="TreeGrafter"/>
</dbReference>
<keyword evidence="2" id="KW-0813">Transport</keyword>
<dbReference type="GO" id="GO:0015677">
    <property type="term" value="P:copper ion import"/>
    <property type="evidence" value="ECO:0007669"/>
    <property type="project" value="TreeGrafter"/>
</dbReference>
<evidence type="ECO:0000256" key="6">
    <source>
        <dbReference type="ARBA" id="ARBA00023065"/>
    </source>
</evidence>
<keyword evidence="4 8" id="KW-1133">Transmembrane helix</keyword>
<keyword evidence="6" id="KW-0406">Ion transport</keyword>